<dbReference type="InterPro" id="IPR034756">
    <property type="entry name" value="T2SSM_b"/>
</dbReference>
<dbReference type="KEGG" id="ggr:HKW67_09130"/>
<organism evidence="2 3">
    <name type="scientific">Gemmatimonas groenlandica</name>
    <dbReference type="NCBI Taxonomy" id="2732249"/>
    <lineage>
        <taxon>Bacteria</taxon>
        <taxon>Pseudomonadati</taxon>
        <taxon>Gemmatimonadota</taxon>
        <taxon>Gemmatimonadia</taxon>
        <taxon>Gemmatimonadales</taxon>
        <taxon>Gemmatimonadaceae</taxon>
        <taxon>Gemmatimonas</taxon>
    </lineage>
</organism>
<dbReference type="EMBL" id="CP053085">
    <property type="protein sequence ID" value="QJR35660.1"/>
    <property type="molecule type" value="Genomic_DNA"/>
</dbReference>
<keyword evidence="1" id="KW-0812">Transmembrane</keyword>
<evidence type="ECO:0008006" key="4">
    <source>
        <dbReference type="Google" id="ProtNLM"/>
    </source>
</evidence>
<dbReference type="AlphaFoldDB" id="A0A6M4ILW8"/>
<dbReference type="Proteomes" id="UP000500938">
    <property type="component" value="Chromosome"/>
</dbReference>
<keyword evidence="3" id="KW-1185">Reference proteome</keyword>
<gene>
    <name evidence="2" type="ORF">HKW67_09130</name>
</gene>
<keyword evidence="1" id="KW-1133">Transmembrane helix</keyword>
<accession>A0A6M4ILW8</accession>
<evidence type="ECO:0000313" key="3">
    <source>
        <dbReference type="Proteomes" id="UP000500938"/>
    </source>
</evidence>
<name>A0A6M4ILW8_9BACT</name>
<proteinExistence type="predicted"/>
<evidence type="ECO:0000313" key="2">
    <source>
        <dbReference type="EMBL" id="QJR35660.1"/>
    </source>
</evidence>
<reference evidence="2 3" key="1">
    <citation type="submission" date="2020-05" db="EMBL/GenBank/DDBJ databases">
        <title>Complete genome sequence of Gemmatimonas greenlandica TET16.</title>
        <authorList>
            <person name="Zeng Y."/>
        </authorList>
    </citation>
    <scope>NUCLEOTIDE SEQUENCE [LARGE SCALE GENOMIC DNA]</scope>
    <source>
        <strain evidence="2 3">TET16</strain>
    </source>
</reference>
<keyword evidence="1" id="KW-0472">Membrane</keyword>
<evidence type="ECO:0000256" key="1">
    <source>
        <dbReference type="SAM" id="Phobius"/>
    </source>
</evidence>
<feature type="transmembrane region" description="Helical" evidence="1">
    <location>
        <begin position="17"/>
        <end position="39"/>
    </location>
</feature>
<dbReference type="Pfam" id="PF10741">
    <property type="entry name" value="T2SSM_b"/>
    <property type="match status" value="1"/>
</dbReference>
<sequence length="190" mass="19755">MTAVSAAPRSPSRERRVVIGGIVVLALSLFATYGVVPAVTRWSAREMQLDRVRAQVSHLKGLQLHASELETAAALSEGRLAGGVRRVIHARSSALGASALQTLLQGAADASGLVVDRVDVGPDLTSEGDLTATLSAYGDIHGLAALLAQLASAPRVTAVERLTVQINPALRGAPDVLRVTLGVRAPMVME</sequence>
<protein>
    <recommendedName>
        <fullName evidence="4">General secretion pathway protein M</fullName>
    </recommendedName>
</protein>
<dbReference type="RefSeq" id="WP_171225091.1">
    <property type="nucleotide sequence ID" value="NZ_CP053085.1"/>
</dbReference>